<sequence>MDTYRIKVKIGNHEFEAEGSPEIVKEQFASFKEMISCIPAQTVAPPLELIRNNISNQQLIGDQESVSLDKIFRVENRVISLTALPGSILDATLLTMLGQRHFRNNDSITGAEVKDGLEQSGYRPDRVDRFIDKLTKEGLVMKIGIGKGSRYRLTNQGVARADSLAKDLIATLP</sequence>
<evidence type="ECO:0000313" key="1">
    <source>
        <dbReference type="EMBL" id="QEE27280.1"/>
    </source>
</evidence>
<reference evidence="1 2" key="1">
    <citation type="submission" date="2019-08" db="EMBL/GenBank/DDBJ databases">
        <title>Complete genome sequence of Terriglobus albidus strain ORNL.</title>
        <authorList>
            <person name="Podar M."/>
        </authorList>
    </citation>
    <scope>NUCLEOTIDE SEQUENCE [LARGE SCALE GENOMIC DNA]</scope>
    <source>
        <strain evidence="1 2">ORNL</strain>
    </source>
</reference>
<organism evidence="1 2">
    <name type="scientific">Terriglobus albidus</name>
    <dbReference type="NCBI Taxonomy" id="1592106"/>
    <lineage>
        <taxon>Bacteria</taxon>
        <taxon>Pseudomonadati</taxon>
        <taxon>Acidobacteriota</taxon>
        <taxon>Terriglobia</taxon>
        <taxon>Terriglobales</taxon>
        <taxon>Acidobacteriaceae</taxon>
        <taxon>Terriglobus</taxon>
    </lineage>
</organism>
<gene>
    <name evidence="1" type="ORF">FTW19_04190</name>
</gene>
<evidence type="ECO:0000313" key="2">
    <source>
        <dbReference type="Proteomes" id="UP000321820"/>
    </source>
</evidence>
<dbReference type="OrthoDB" id="1551170at2"/>
<name>A0A5B9E9J0_9BACT</name>
<proteinExistence type="predicted"/>
<dbReference type="AlphaFoldDB" id="A0A5B9E9J0"/>
<keyword evidence="2" id="KW-1185">Reference proteome</keyword>
<dbReference type="InterPro" id="IPR036388">
    <property type="entry name" value="WH-like_DNA-bd_sf"/>
</dbReference>
<dbReference type="KEGG" id="talb:FTW19_04190"/>
<protein>
    <submittedName>
        <fullName evidence="1">Uncharacterized protein</fullName>
    </submittedName>
</protein>
<dbReference type="Proteomes" id="UP000321820">
    <property type="component" value="Chromosome"/>
</dbReference>
<accession>A0A5B9E9J0</accession>
<dbReference type="RefSeq" id="WP_147646473.1">
    <property type="nucleotide sequence ID" value="NZ_CP042806.1"/>
</dbReference>
<dbReference type="EMBL" id="CP042806">
    <property type="protein sequence ID" value="QEE27280.1"/>
    <property type="molecule type" value="Genomic_DNA"/>
</dbReference>
<dbReference type="Gene3D" id="1.10.10.10">
    <property type="entry name" value="Winged helix-like DNA-binding domain superfamily/Winged helix DNA-binding domain"/>
    <property type="match status" value="1"/>
</dbReference>